<dbReference type="OrthoDB" id="1424680at2759"/>
<gene>
    <name evidence="2" type="ordered locus">AALP_Aa8g270700</name>
</gene>
<dbReference type="Gene3D" id="3.60.120.10">
    <property type="entry name" value="Anthranilate synthase"/>
    <property type="match status" value="1"/>
</dbReference>
<evidence type="ECO:0000313" key="2">
    <source>
        <dbReference type="EMBL" id="KFK26607.1"/>
    </source>
</evidence>
<dbReference type="Pfam" id="PF00425">
    <property type="entry name" value="Chorismate_bind"/>
    <property type="match status" value="1"/>
</dbReference>
<dbReference type="GO" id="GO:0009536">
    <property type="term" value="C:plastid"/>
    <property type="evidence" value="ECO:0007669"/>
    <property type="project" value="TreeGrafter"/>
</dbReference>
<dbReference type="InterPro" id="IPR015890">
    <property type="entry name" value="Chorismate_C"/>
</dbReference>
<dbReference type="InterPro" id="IPR005801">
    <property type="entry name" value="ADC_synthase"/>
</dbReference>
<dbReference type="PANTHER" id="PTHR47253:SF4">
    <property type="entry name" value="ISOCHORISMATE SYNTHASE 2, CHLOROPLASTIC"/>
    <property type="match status" value="1"/>
</dbReference>
<evidence type="ECO:0000313" key="3">
    <source>
        <dbReference type="Proteomes" id="UP000029120"/>
    </source>
</evidence>
<dbReference type="GO" id="GO:0042372">
    <property type="term" value="P:phylloquinone biosynthetic process"/>
    <property type="evidence" value="ECO:0007669"/>
    <property type="project" value="TreeGrafter"/>
</dbReference>
<dbReference type="InterPro" id="IPR044250">
    <property type="entry name" value="MenF-like"/>
</dbReference>
<dbReference type="Proteomes" id="UP000029120">
    <property type="component" value="Chromosome 8"/>
</dbReference>
<dbReference type="GO" id="GO:0008909">
    <property type="term" value="F:isochorismate synthase activity"/>
    <property type="evidence" value="ECO:0007669"/>
    <property type="project" value="InterPro"/>
</dbReference>
<evidence type="ECO:0000259" key="1">
    <source>
        <dbReference type="Pfam" id="PF00425"/>
    </source>
</evidence>
<reference evidence="3" key="1">
    <citation type="journal article" date="2015" name="Nat. Plants">
        <title>Genome expansion of Arabis alpina linked with retrotransposition and reduced symmetric DNA methylation.</title>
        <authorList>
            <person name="Willing E.M."/>
            <person name="Rawat V."/>
            <person name="Mandakova T."/>
            <person name="Maumus F."/>
            <person name="James G.V."/>
            <person name="Nordstroem K.J."/>
            <person name="Becker C."/>
            <person name="Warthmann N."/>
            <person name="Chica C."/>
            <person name="Szarzynska B."/>
            <person name="Zytnicki M."/>
            <person name="Albani M.C."/>
            <person name="Kiefer C."/>
            <person name="Bergonzi S."/>
            <person name="Castaings L."/>
            <person name="Mateos J.L."/>
            <person name="Berns M.C."/>
            <person name="Bujdoso N."/>
            <person name="Piofczyk T."/>
            <person name="de Lorenzo L."/>
            <person name="Barrero-Sicilia C."/>
            <person name="Mateos I."/>
            <person name="Piednoel M."/>
            <person name="Hagmann J."/>
            <person name="Chen-Min-Tao R."/>
            <person name="Iglesias-Fernandez R."/>
            <person name="Schuster S.C."/>
            <person name="Alonso-Blanco C."/>
            <person name="Roudier F."/>
            <person name="Carbonero P."/>
            <person name="Paz-Ares J."/>
            <person name="Davis S.J."/>
            <person name="Pecinka A."/>
            <person name="Quesneville H."/>
            <person name="Colot V."/>
            <person name="Lysak M.A."/>
            <person name="Weigel D."/>
            <person name="Coupland G."/>
            <person name="Schneeberger K."/>
        </authorList>
    </citation>
    <scope>NUCLEOTIDE SEQUENCE [LARGE SCALE GENOMIC DNA]</scope>
    <source>
        <strain evidence="3">cv. Pajares</strain>
    </source>
</reference>
<organism evidence="2 3">
    <name type="scientific">Arabis alpina</name>
    <name type="common">Alpine rock-cress</name>
    <dbReference type="NCBI Taxonomy" id="50452"/>
    <lineage>
        <taxon>Eukaryota</taxon>
        <taxon>Viridiplantae</taxon>
        <taxon>Streptophyta</taxon>
        <taxon>Embryophyta</taxon>
        <taxon>Tracheophyta</taxon>
        <taxon>Spermatophyta</taxon>
        <taxon>Magnoliopsida</taxon>
        <taxon>eudicotyledons</taxon>
        <taxon>Gunneridae</taxon>
        <taxon>Pentapetalae</taxon>
        <taxon>rosids</taxon>
        <taxon>malvids</taxon>
        <taxon>Brassicales</taxon>
        <taxon>Brassicaceae</taxon>
        <taxon>Arabideae</taxon>
        <taxon>Arabis</taxon>
    </lineage>
</organism>
<dbReference type="EMBL" id="CM002876">
    <property type="protein sequence ID" value="KFK26607.1"/>
    <property type="molecule type" value="Genomic_DNA"/>
</dbReference>
<dbReference type="AlphaFoldDB" id="A0A087G9Q5"/>
<proteinExistence type="predicted"/>
<protein>
    <recommendedName>
        <fullName evidence="1">Chorismate-utilising enzyme C-terminal domain-containing protein</fullName>
    </recommendedName>
</protein>
<dbReference type="Gramene" id="KFK26607">
    <property type="protein sequence ID" value="KFK26607"/>
    <property type="gene ID" value="AALP_AA8G270700"/>
</dbReference>
<accession>A0A087G9Q5</accession>
<dbReference type="PANTHER" id="PTHR47253">
    <property type="match status" value="1"/>
</dbReference>
<name>A0A087G9Q5_ARAAL</name>
<keyword evidence="3" id="KW-1185">Reference proteome</keyword>
<dbReference type="eggNOG" id="KOG1223">
    <property type="taxonomic scope" value="Eukaryota"/>
</dbReference>
<dbReference type="SUPFAM" id="SSF56322">
    <property type="entry name" value="ADC synthase"/>
    <property type="match status" value="1"/>
</dbReference>
<sequence>MASGRSILGLPEGLSMVQPLILPDSHYGTVGPLSVRIDFSSIRPSWYNPRLPCPDHRSALLLTVPGKGVTGPVEAPPMPRIDALSRLTDAPSRRPLLSSRTLGTQSYRHRYLTDANPWRYRGLSLGRPCLLTSPKDDLEFSIVPENIREKLKAICDRVIVKPQKSFDILTSLHPTPPVCGCLVEEARLLIKQIESFDRGMYAGPVRGLEH</sequence>
<feature type="domain" description="Chorismate-utilising enzyme C-terminal" evidence="1">
    <location>
        <begin position="163"/>
        <end position="205"/>
    </location>
</feature>